<dbReference type="InterPro" id="IPR002347">
    <property type="entry name" value="SDR_fam"/>
</dbReference>
<keyword evidence="2" id="KW-0560">Oxidoreductase</keyword>
<dbReference type="GO" id="GO:0016491">
    <property type="term" value="F:oxidoreductase activity"/>
    <property type="evidence" value="ECO:0007669"/>
    <property type="project" value="UniProtKB-KW"/>
</dbReference>
<comment type="similarity">
    <text evidence="1 3">Belongs to the short-chain dehydrogenases/reductases (SDR) family.</text>
</comment>
<dbReference type="EMBL" id="BONV01000001">
    <property type="protein sequence ID" value="GIG77326.1"/>
    <property type="molecule type" value="Genomic_DNA"/>
</dbReference>
<name>A0A8J3PP63_9ACTN</name>
<dbReference type="NCBIfam" id="NF006114">
    <property type="entry name" value="PRK08263.1"/>
    <property type="match status" value="1"/>
</dbReference>
<evidence type="ECO:0000259" key="4">
    <source>
        <dbReference type="SMART" id="SM00822"/>
    </source>
</evidence>
<dbReference type="Pfam" id="PF00106">
    <property type="entry name" value="adh_short"/>
    <property type="match status" value="1"/>
</dbReference>
<evidence type="ECO:0000313" key="6">
    <source>
        <dbReference type="Proteomes" id="UP000630097"/>
    </source>
</evidence>
<dbReference type="InterPro" id="IPR036291">
    <property type="entry name" value="NAD(P)-bd_dom_sf"/>
</dbReference>
<evidence type="ECO:0000256" key="1">
    <source>
        <dbReference type="ARBA" id="ARBA00006484"/>
    </source>
</evidence>
<dbReference type="InterPro" id="IPR057326">
    <property type="entry name" value="KR_dom"/>
</dbReference>
<organism evidence="5 6">
    <name type="scientific">Planotetraspora kaengkrachanensis</name>
    <dbReference type="NCBI Taxonomy" id="575193"/>
    <lineage>
        <taxon>Bacteria</taxon>
        <taxon>Bacillati</taxon>
        <taxon>Actinomycetota</taxon>
        <taxon>Actinomycetes</taxon>
        <taxon>Streptosporangiales</taxon>
        <taxon>Streptosporangiaceae</taxon>
        <taxon>Planotetraspora</taxon>
    </lineage>
</organism>
<dbReference type="SUPFAM" id="SSF51735">
    <property type="entry name" value="NAD(P)-binding Rossmann-fold domains"/>
    <property type="match status" value="1"/>
</dbReference>
<evidence type="ECO:0000256" key="2">
    <source>
        <dbReference type="ARBA" id="ARBA00023002"/>
    </source>
</evidence>
<feature type="domain" description="Ketoreductase" evidence="4">
    <location>
        <begin position="48"/>
        <end position="227"/>
    </location>
</feature>
<accession>A0A8J3PP63</accession>
<protein>
    <submittedName>
        <fullName evidence="5">Short-chain dehydrogenase/reductase</fullName>
    </submittedName>
</protein>
<evidence type="ECO:0000313" key="5">
    <source>
        <dbReference type="EMBL" id="GIG77326.1"/>
    </source>
</evidence>
<sequence>MSELCPQPASGHTLTLRPNPAADDAMWKARAIMDTPNTSSGSASARPRTWMISGASRGLGRQWAQTVLERGDRVVATARDAASLEPLAERYGGNVLTLESDVTDPEAVREAVRTAEARFGGIDILVNNAGHMLIAAAEEVTEDQAKAQMDTNFFGALWMTRAVLPGMRERRAGRILQVSSIGGVVAYPALGLYHASKWALEAFSQSLAAEVAAYGIHVTLIEPIMFPTGLFATSPQVDPTPAYEHARKALFERDTEMRPGDVAATGRALLELADAPEPPLRALFGAGGLDELHQEYAKRLEEWQRWEGLSRTAQGTATATGV</sequence>
<dbReference type="InterPro" id="IPR051911">
    <property type="entry name" value="SDR_oxidoreductase"/>
</dbReference>
<dbReference type="AlphaFoldDB" id="A0A8J3PP63"/>
<proteinExistence type="inferred from homology"/>
<gene>
    <name evidence="5" type="ORF">Pka01_04530</name>
</gene>
<dbReference type="Proteomes" id="UP000630097">
    <property type="component" value="Unassembled WGS sequence"/>
</dbReference>
<dbReference type="PANTHER" id="PTHR43976:SF16">
    <property type="entry name" value="SHORT-CHAIN DEHYDROGENASE_REDUCTASE FAMILY PROTEIN"/>
    <property type="match status" value="1"/>
</dbReference>
<dbReference type="PANTHER" id="PTHR43976">
    <property type="entry name" value="SHORT CHAIN DEHYDROGENASE"/>
    <property type="match status" value="1"/>
</dbReference>
<dbReference type="SMART" id="SM00822">
    <property type="entry name" value="PKS_KR"/>
    <property type="match status" value="1"/>
</dbReference>
<reference evidence="5 6" key="1">
    <citation type="submission" date="2021-01" db="EMBL/GenBank/DDBJ databases">
        <title>Whole genome shotgun sequence of Planotetraspora kaengkrachanensis NBRC 104272.</title>
        <authorList>
            <person name="Komaki H."/>
            <person name="Tamura T."/>
        </authorList>
    </citation>
    <scope>NUCLEOTIDE SEQUENCE [LARGE SCALE GENOMIC DNA]</scope>
    <source>
        <strain evidence="5 6">NBRC 104272</strain>
    </source>
</reference>
<dbReference type="Gene3D" id="3.40.50.720">
    <property type="entry name" value="NAD(P)-binding Rossmann-like Domain"/>
    <property type="match status" value="1"/>
</dbReference>
<dbReference type="PRINTS" id="PR00081">
    <property type="entry name" value="GDHRDH"/>
</dbReference>
<dbReference type="CDD" id="cd05374">
    <property type="entry name" value="17beta-HSD-like_SDR_c"/>
    <property type="match status" value="1"/>
</dbReference>
<comment type="caution">
    <text evidence="5">The sequence shown here is derived from an EMBL/GenBank/DDBJ whole genome shotgun (WGS) entry which is preliminary data.</text>
</comment>
<keyword evidence="6" id="KW-1185">Reference proteome</keyword>
<dbReference type="PRINTS" id="PR00080">
    <property type="entry name" value="SDRFAMILY"/>
</dbReference>
<evidence type="ECO:0000256" key="3">
    <source>
        <dbReference type="RuleBase" id="RU000363"/>
    </source>
</evidence>